<name>A0AAQ3NS27_VIGMU</name>
<keyword evidence="3" id="KW-1185">Reference proteome</keyword>
<protein>
    <submittedName>
        <fullName evidence="2">Uncharacterized protein</fullName>
    </submittedName>
</protein>
<evidence type="ECO:0000256" key="1">
    <source>
        <dbReference type="SAM" id="MobiDB-lite"/>
    </source>
</evidence>
<feature type="compositionally biased region" description="Polar residues" evidence="1">
    <location>
        <begin position="14"/>
        <end position="47"/>
    </location>
</feature>
<dbReference type="AlphaFoldDB" id="A0AAQ3NS27"/>
<dbReference type="Proteomes" id="UP001374535">
    <property type="component" value="Chromosome 4"/>
</dbReference>
<dbReference type="EMBL" id="CP144697">
    <property type="protein sequence ID" value="WVZ14112.1"/>
    <property type="molecule type" value="Genomic_DNA"/>
</dbReference>
<evidence type="ECO:0000313" key="2">
    <source>
        <dbReference type="EMBL" id="WVZ14112.1"/>
    </source>
</evidence>
<feature type="region of interest" description="Disordered" evidence="1">
    <location>
        <begin position="1"/>
        <end position="91"/>
    </location>
</feature>
<gene>
    <name evidence="2" type="ORF">V8G54_011678</name>
</gene>
<sequence>MGELRAPTRRKQTPKTLSPSKTKSPEQTSDPNGTSPPKTPSQNTNNPKCHKNPTPLKIFTCKPPLPTITTPRTRSHQNQHFPKPPEKDQNSEIRAFSHILLFQNIKQK</sequence>
<accession>A0AAQ3NS27</accession>
<organism evidence="2 3">
    <name type="scientific">Vigna mungo</name>
    <name type="common">Black gram</name>
    <name type="synonym">Phaseolus mungo</name>
    <dbReference type="NCBI Taxonomy" id="3915"/>
    <lineage>
        <taxon>Eukaryota</taxon>
        <taxon>Viridiplantae</taxon>
        <taxon>Streptophyta</taxon>
        <taxon>Embryophyta</taxon>
        <taxon>Tracheophyta</taxon>
        <taxon>Spermatophyta</taxon>
        <taxon>Magnoliopsida</taxon>
        <taxon>eudicotyledons</taxon>
        <taxon>Gunneridae</taxon>
        <taxon>Pentapetalae</taxon>
        <taxon>rosids</taxon>
        <taxon>fabids</taxon>
        <taxon>Fabales</taxon>
        <taxon>Fabaceae</taxon>
        <taxon>Papilionoideae</taxon>
        <taxon>50 kb inversion clade</taxon>
        <taxon>NPAAA clade</taxon>
        <taxon>indigoferoid/millettioid clade</taxon>
        <taxon>Phaseoleae</taxon>
        <taxon>Vigna</taxon>
    </lineage>
</organism>
<proteinExistence type="predicted"/>
<evidence type="ECO:0000313" key="3">
    <source>
        <dbReference type="Proteomes" id="UP001374535"/>
    </source>
</evidence>
<reference evidence="2 3" key="1">
    <citation type="journal article" date="2023" name="Life. Sci Alliance">
        <title>Evolutionary insights into 3D genome organization and epigenetic landscape of Vigna mungo.</title>
        <authorList>
            <person name="Junaid A."/>
            <person name="Singh B."/>
            <person name="Bhatia S."/>
        </authorList>
    </citation>
    <scope>NUCLEOTIDE SEQUENCE [LARGE SCALE GENOMIC DNA]</scope>
    <source>
        <strain evidence="2">Urdbean</strain>
    </source>
</reference>